<gene>
    <name evidence="12" type="ORF">CRD59_01410</name>
</gene>
<evidence type="ECO:0000256" key="4">
    <source>
        <dbReference type="ARBA" id="ARBA00022679"/>
    </source>
</evidence>
<accession>A0A366KDU1</accession>
<feature type="domain" description="Signal transduction histidine kinase subgroup 3 dimerisation and phosphoacceptor" evidence="11">
    <location>
        <begin position="161"/>
        <end position="226"/>
    </location>
</feature>
<dbReference type="Pfam" id="PF07730">
    <property type="entry name" value="HisKA_3"/>
    <property type="match status" value="1"/>
</dbReference>
<dbReference type="GO" id="GO:0005524">
    <property type="term" value="F:ATP binding"/>
    <property type="evidence" value="ECO:0007669"/>
    <property type="project" value="UniProtKB-KW"/>
</dbReference>
<keyword evidence="5" id="KW-0547">Nucleotide-binding</keyword>
<dbReference type="Proteomes" id="UP000252345">
    <property type="component" value="Unassembled WGS sequence"/>
</dbReference>
<dbReference type="OrthoDB" id="227596at2"/>
<dbReference type="Gene3D" id="3.30.565.10">
    <property type="entry name" value="Histidine kinase-like ATPase, C-terminal domain"/>
    <property type="match status" value="1"/>
</dbReference>
<organism evidence="12 13">
    <name type="scientific">Bifidobacterium xylocopae</name>
    <dbReference type="NCBI Taxonomy" id="2493119"/>
    <lineage>
        <taxon>Bacteria</taxon>
        <taxon>Bacillati</taxon>
        <taxon>Actinomycetota</taxon>
        <taxon>Actinomycetes</taxon>
        <taxon>Bifidobacteriales</taxon>
        <taxon>Bifidobacteriaceae</taxon>
        <taxon>Bifidobacterium</taxon>
    </lineage>
</organism>
<dbReference type="GO" id="GO:0016020">
    <property type="term" value="C:membrane"/>
    <property type="evidence" value="ECO:0007669"/>
    <property type="project" value="InterPro"/>
</dbReference>
<keyword evidence="3" id="KW-0597">Phosphoprotein</keyword>
<evidence type="ECO:0000256" key="7">
    <source>
        <dbReference type="ARBA" id="ARBA00022840"/>
    </source>
</evidence>
<comment type="catalytic activity">
    <reaction evidence="1">
        <text>ATP + protein L-histidine = ADP + protein N-phospho-L-histidine.</text>
        <dbReference type="EC" id="2.7.13.3"/>
    </reaction>
</comment>
<sequence length="409" mass="43911">MAVVTLFLPAWMVFLPAVAFDAGLAAVDFCRLSVRWSPRPRVADSAPRRAWSVPAQGARGPEGHLPPALALAAAPSLAWLLPACADLVRFTGLWRRYALLALLASALAAYSGLVYRRLDRARSQLLHSVGPHRYTVRQLRSRISELDEEQARSVRTARLSERTRIAREIHDNVGHLLTRAIMQAQAFQVVAQAQGEERAAGDFADLGATLDEAMTTIRRSVHDLEDEGTDFSAQIEAAATVPSGMASGDLRVSVTNDITAAPAPVARCFATVIREALSNTIRHSDASTASVVLRDHPAFWQLVVQDDGSAITDQAGTARVGNAGTDERRAHGFRAFAGVVAMPSDPAERWRGMGLADIEARAKALGGSALTGPYGRGWRVFVSLPKGPWRDKLAGEGAAEGESSKEAGR</sequence>
<evidence type="ECO:0000256" key="6">
    <source>
        <dbReference type="ARBA" id="ARBA00022777"/>
    </source>
</evidence>
<dbReference type="InterPro" id="IPR011712">
    <property type="entry name" value="Sig_transdc_His_kin_sub3_dim/P"/>
</dbReference>
<evidence type="ECO:0000256" key="2">
    <source>
        <dbReference type="ARBA" id="ARBA00012438"/>
    </source>
</evidence>
<evidence type="ECO:0000313" key="13">
    <source>
        <dbReference type="Proteomes" id="UP000252345"/>
    </source>
</evidence>
<comment type="caution">
    <text evidence="12">The sequence shown here is derived from an EMBL/GenBank/DDBJ whole genome shotgun (WGS) entry which is preliminary data.</text>
</comment>
<feature type="region of interest" description="Disordered" evidence="9">
    <location>
        <begin position="390"/>
        <end position="409"/>
    </location>
</feature>
<keyword evidence="10" id="KW-0472">Membrane</keyword>
<evidence type="ECO:0000256" key="10">
    <source>
        <dbReference type="SAM" id="Phobius"/>
    </source>
</evidence>
<dbReference type="PANTHER" id="PTHR24421:SF10">
    <property type="entry name" value="NITRATE_NITRITE SENSOR PROTEIN NARQ"/>
    <property type="match status" value="1"/>
</dbReference>
<keyword evidence="8" id="KW-0902">Two-component regulatory system</keyword>
<dbReference type="AlphaFoldDB" id="A0A366KDU1"/>
<dbReference type="CDD" id="cd16917">
    <property type="entry name" value="HATPase_UhpB-NarQ-NarX-like"/>
    <property type="match status" value="1"/>
</dbReference>
<feature type="transmembrane region" description="Helical" evidence="10">
    <location>
        <begin position="97"/>
        <end position="115"/>
    </location>
</feature>
<keyword evidence="4" id="KW-0808">Transferase</keyword>
<evidence type="ECO:0000256" key="9">
    <source>
        <dbReference type="SAM" id="MobiDB-lite"/>
    </source>
</evidence>
<reference evidence="12 13" key="1">
    <citation type="submission" date="2017-10" db="EMBL/GenBank/DDBJ databases">
        <title>Bifidobacterium xylocopum sp. nov. and Bifidobacterium aemilianum sp. nov., from the carpenter bee (Xylocopa violacea) digestive tract.</title>
        <authorList>
            <person name="Alberoni D."/>
            <person name="Baffoni L."/>
            <person name="Di Gioia D."/>
            <person name="Gaggia F."/>
            <person name="Biavati B."/>
        </authorList>
    </citation>
    <scope>NUCLEOTIDE SEQUENCE [LARGE SCALE GENOMIC DNA]</scope>
    <source>
        <strain evidence="12 13">XV2</strain>
    </source>
</reference>
<evidence type="ECO:0000256" key="8">
    <source>
        <dbReference type="ARBA" id="ARBA00023012"/>
    </source>
</evidence>
<dbReference type="EC" id="2.7.13.3" evidence="2"/>
<proteinExistence type="predicted"/>
<evidence type="ECO:0000259" key="11">
    <source>
        <dbReference type="Pfam" id="PF07730"/>
    </source>
</evidence>
<dbReference type="PANTHER" id="PTHR24421">
    <property type="entry name" value="NITRATE/NITRITE SENSOR PROTEIN NARX-RELATED"/>
    <property type="match status" value="1"/>
</dbReference>
<evidence type="ECO:0000256" key="3">
    <source>
        <dbReference type="ARBA" id="ARBA00022553"/>
    </source>
</evidence>
<dbReference type="EMBL" id="PDCH01000002">
    <property type="protein sequence ID" value="RBP99880.1"/>
    <property type="molecule type" value="Genomic_DNA"/>
</dbReference>
<keyword evidence="7" id="KW-0067">ATP-binding</keyword>
<name>A0A366KDU1_9BIFI</name>
<evidence type="ECO:0000256" key="5">
    <source>
        <dbReference type="ARBA" id="ARBA00022741"/>
    </source>
</evidence>
<dbReference type="InterPro" id="IPR050482">
    <property type="entry name" value="Sensor_HK_TwoCompSys"/>
</dbReference>
<dbReference type="InterPro" id="IPR036890">
    <property type="entry name" value="HATPase_C_sf"/>
</dbReference>
<evidence type="ECO:0000256" key="1">
    <source>
        <dbReference type="ARBA" id="ARBA00000085"/>
    </source>
</evidence>
<dbReference type="SUPFAM" id="SSF55874">
    <property type="entry name" value="ATPase domain of HSP90 chaperone/DNA topoisomerase II/histidine kinase"/>
    <property type="match status" value="1"/>
</dbReference>
<protein>
    <recommendedName>
        <fullName evidence="2">histidine kinase</fullName>
        <ecNumber evidence="2">2.7.13.3</ecNumber>
    </recommendedName>
</protein>
<keyword evidence="10" id="KW-1133">Transmembrane helix</keyword>
<keyword evidence="6 12" id="KW-0418">Kinase</keyword>
<evidence type="ECO:0000313" key="12">
    <source>
        <dbReference type="EMBL" id="RBP99880.1"/>
    </source>
</evidence>
<keyword evidence="10" id="KW-0812">Transmembrane</keyword>
<dbReference type="GO" id="GO:0000155">
    <property type="term" value="F:phosphorelay sensor kinase activity"/>
    <property type="evidence" value="ECO:0007669"/>
    <property type="project" value="InterPro"/>
</dbReference>
<dbReference type="GO" id="GO:0046983">
    <property type="term" value="F:protein dimerization activity"/>
    <property type="evidence" value="ECO:0007669"/>
    <property type="project" value="InterPro"/>
</dbReference>
<dbReference type="Gene3D" id="1.20.5.1930">
    <property type="match status" value="1"/>
</dbReference>
<keyword evidence="13" id="KW-1185">Reference proteome</keyword>